<evidence type="ECO:0000313" key="2">
    <source>
        <dbReference type="EMBL" id="CAJ0561962.1"/>
    </source>
</evidence>
<feature type="transmembrane region" description="Helical" evidence="1">
    <location>
        <begin position="20"/>
        <end position="40"/>
    </location>
</feature>
<sequence>MLHQTSFGYGRNGGRPSKLYPALLAVLDILLCIAYLLLFVVDVQMIYLQDVALFTAYHSYIIWVLSFSRMNQLAIPCLLMLATAERLAWLTPKR</sequence>
<dbReference type="PANTHER" id="PTHR46709:SF14">
    <property type="entry name" value="G-PROTEIN COUPLED RECEPTORS FAMILY 1 PROFILE DOMAIN-CONTAINING PROTEIN"/>
    <property type="match status" value="1"/>
</dbReference>
<name>A0AA36C7M7_9BILA</name>
<organism evidence="2 3">
    <name type="scientific">Mesorhabditis spiculigera</name>
    <dbReference type="NCBI Taxonomy" id="96644"/>
    <lineage>
        <taxon>Eukaryota</taxon>
        <taxon>Metazoa</taxon>
        <taxon>Ecdysozoa</taxon>
        <taxon>Nematoda</taxon>
        <taxon>Chromadorea</taxon>
        <taxon>Rhabditida</taxon>
        <taxon>Rhabditina</taxon>
        <taxon>Rhabditomorpha</taxon>
        <taxon>Rhabditoidea</taxon>
        <taxon>Rhabditidae</taxon>
        <taxon>Mesorhabditinae</taxon>
        <taxon>Mesorhabditis</taxon>
    </lineage>
</organism>
<protein>
    <submittedName>
        <fullName evidence="2">Uncharacterized protein</fullName>
    </submittedName>
</protein>
<feature type="non-terminal residue" evidence="2">
    <location>
        <position position="94"/>
    </location>
</feature>
<evidence type="ECO:0000313" key="3">
    <source>
        <dbReference type="Proteomes" id="UP001177023"/>
    </source>
</evidence>
<keyword evidence="3" id="KW-1185">Reference proteome</keyword>
<comment type="caution">
    <text evidence="2">The sequence shown here is derived from an EMBL/GenBank/DDBJ whole genome shotgun (WGS) entry which is preliminary data.</text>
</comment>
<gene>
    <name evidence="2" type="ORF">MSPICULIGERA_LOCUS1989</name>
</gene>
<dbReference type="EMBL" id="CATQJA010000600">
    <property type="protein sequence ID" value="CAJ0561962.1"/>
    <property type="molecule type" value="Genomic_DNA"/>
</dbReference>
<keyword evidence="1" id="KW-1133">Transmembrane helix</keyword>
<accession>A0AA36C7M7</accession>
<evidence type="ECO:0000256" key="1">
    <source>
        <dbReference type="SAM" id="Phobius"/>
    </source>
</evidence>
<reference evidence="2" key="1">
    <citation type="submission" date="2023-06" db="EMBL/GenBank/DDBJ databases">
        <authorList>
            <person name="Delattre M."/>
        </authorList>
    </citation>
    <scope>NUCLEOTIDE SEQUENCE</scope>
    <source>
        <strain evidence="2">AF72</strain>
    </source>
</reference>
<dbReference type="Proteomes" id="UP001177023">
    <property type="component" value="Unassembled WGS sequence"/>
</dbReference>
<dbReference type="PANTHER" id="PTHR46709">
    <property type="entry name" value="PROTEIN CBG23488-RELATED"/>
    <property type="match status" value="1"/>
</dbReference>
<proteinExistence type="predicted"/>
<keyword evidence="1" id="KW-0472">Membrane</keyword>
<keyword evidence="1" id="KW-0812">Transmembrane</keyword>
<dbReference type="AlphaFoldDB" id="A0AA36C7M7"/>